<dbReference type="EMBL" id="PQXO01000096">
    <property type="protein sequence ID" value="TGO89727.1"/>
    <property type="molecule type" value="Genomic_DNA"/>
</dbReference>
<feature type="region of interest" description="Disordered" evidence="1">
    <location>
        <begin position="458"/>
        <end position="542"/>
    </location>
</feature>
<evidence type="ECO:0000313" key="3">
    <source>
        <dbReference type="Proteomes" id="UP000297280"/>
    </source>
</evidence>
<feature type="compositionally biased region" description="Low complexity" evidence="1">
    <location>
        <begin position="20"/>
        <end position="31"/>
    </location>
</feature>
<organism evidence="2 3">
    <name type="scientific">Botrytis porri</name>
    <dbReference type="NCBI Taxonomy" id="87229"/>
    <lineage>
        <taxon>Eukaryota</taxon>
        <taxon>Fungi</taxon>
        <taxon>Dikarya</taxon>
        <taxon>Ascomycota</taxon>
        <taxon>Pezizomycotina</taxon>
        <taxon>Leotiomycetes</taxon>
        <taxon>Helotiales</taxon>
        <taxon>Sclerotiniaceae</taxon>
        <taxon>Botrytis</taxon>
    </lineage>
</organism>
<dbReference type="Proteomes" id="UP000297280">
    <property type="component" value="Unassembled WGS sequence"/>
</dbReference>
<dbReference type="STRING" id="87229.A0A4Z1KYX1"/>
<feature type="compositionally biased region" description="Pro residues" evidence="1">
    <location>
        <begin position="32"/>
        <end position="41"/>
    </location>
</feature>
<reference evidence="2 3" key="1">
    <citation type="submission" date="2017-12" db="EMBL/GenBank/DDBJ databases">
        <title>Comparative genomics of Botrytis spp.</title>
        <authorList>
            <person name="Valero-Jimenez C.A."/>
            <person name="Tapia P."/>
            <person name="Veloso J."/>
            <person name="Silva-Moreno E."/>
            <person name="Staats M."/>
            <person name="Valdes J.H."/>
            <person name="Van Kan J.A.L."/>
        </authorList>
    </citation>
    <scope>NUCLEOTIDE SEQUENCE [LARGE SCALE GENOMIC DNA]</scope>
    <source>
        <strain evidence="2 3">MUCL3349</strain>
    </source>
</reference>
<proteinExistence type="predicted"/>
<dbReference type="InterPro" id="IPR036465">
    <property type="entry name" value="vWFA_dom_sf"/>
</dbReference>
<name>A0A4Z1KYX1_9HELO</name>
<feature type="compositionally biased region" description="Low complexity" evidence="1">
    <location>
        <begin position="42"/>
        <end position="60"/>
    </location>
</feature>
<protein>
    <submittedName>
        <fullName evidence="2">Uncharacterized protein</fullName>
    </submittedName>
</protein>
<dbReference type="PANTHER" id="PTHR34706:SF2">
    <property type="entry name" value="RFEF"/>
    <property type="match status" value="1"/>
</dbReference>
<feature type="compositionally biased region" description="Low complexity" evidence="1">
    <location>
        <begin position="169"/>
        <end position="178"/>
    </location>
</feature>
<gene>
    <name evidence="2" type="ORF">BPOR_0096g00080</name>
</gene>
<accession>A0A4Z1KYX1</accession>
<comment type="caution">
    <text evidence="2">The sequence shown here is derived from an EMBL/GenBank/DDBJ whole genome shotgun (WGS) entry which is preliminary data.</text>
</comment>
<feature type="compositionally biased region" description="Low complexity" evidence="1">
    <location>
        <begin position="500"/>
        <end position="516"/>
    </location>
</feature>
<feature type="region of interest" description="Disordered" evidence="1">
    <location>
        <begin position="1"/>
        <end position="191"/>
    </location>
</feature>
<feature type="compositionally biased region" description="Low complexity" evidence="1">
    <location>
        <begin position="134"/>
        <end position="161"/>
    </location>
</feature>
<dbReference type="AlphaFoldDB" id="A0A4Z1KYX1"/>
<keyword evidence="3" id="KW-1185">Reference proteome</keyword>
<evidence type="ECO:0000256" key="1">
    <source>
        <dbReference type="SAM" id="MobiDB-lite"/>
    </source>
</evidence>
<dbReference type="SUPFAM" id="SSF53300">
    <property type="entry name" value="vWA-like"/>
    <property type="match status" value="1"/>
</dbReference>
<sequence>MYGRPNTNAYPGEQLASKMAAAQQAQGGAPPALQPGQPPYPTGGQPQYGQGQQGQISSPVHPSPSPNPQYPSYGQPSPSPYGQPPPSPYGGQPSPYGQPPSSPYGQPPASPYGQPPTSPHPQSYGHPPPPPPTQQHQQYNQQNTGNQLTQSQIGQQYQAYPGGPPQGGAPPRAGPLGYVPGGSSIPPQAVKQSLEDTIREKNLGNFFRNPQILDQICAIAPQKIDQLCQTWNVPKELGADIVKLALFDIILFVDDSGSMIFQENGSRIDDMKLVLGRAAYAGSLFDADGIEVRFINSDVQGNHIRSEPEVEELVKRVQFKGLTPLGAQLRNKVVEPLIMSKVRSNSLQKPVLVIIITDGQPDNQDDVFQLVKNSSAELARTPYGKQAISYQFAQVGNDKQATEFLKKLDDDRTIGDLIDCTSNFEAEQDEMARTNPGTDLTPDLWLLKLLVGAIDSSYDTKDEQGSRPPPPGGQYGQPQQGYAPPPGPPQGYGQQPGGYPPQQQGQYPPQQQGQYGAPPPGGAYPGQQQYRPGGGPPVPPRY</sequence>
<evidence type="ECO:0000313" key="2">
    <source>
        <dbReference type="EMBL" id="TGO89727.1"/>
    </source>
</evidence>
<feature type="compositionally biased region" description="Pro residues" evidence="1">
    <location>
        <begin position="77"/>
        <end position="88"/>
    </location>
</feature>
<dbReference type="Gene3D" id="3.40.50.410">
    <property type="entry name" value="von Willebrand factor, type A domain"/>
    <property type="match status" value="1"/>
</dbReference>
<feature type="compositionally biased region" description="Pro residues" evidence="1">
    <location>
        <begin position="96"/>
        <end position="119"/>
    </location>
</feature>
<dbReference type="PANTHER" id="PTHR34706">
    <property type="entry name" value="SLR1338 PROTEIN"/>
    <property type="match status" value="1"/>
</dbReference>